<evidence type="ECO:0000256" key="2">
    <source>
        <dbReference type="ARBA" id="ARBA00023242"/>
    </source>
</evidence>
<proteinExistence type="evidence at protein level"/>
<dbReference type="VEuPathDB" id="VectorBase:ISCI013743"/>
<accession>A0A1S4LGW5</accession>
<dbReference type="VEuPathDB" id="VectorBase:ISCW013743"/>
<dbReference type="EnsemblMetazoa" id="ISCW013743-RA">
    <property type="protein sequence ID" value="ISCW013743-PA"/>
    <property type="gene ID" value="ISCW013743"/>
</dbReference>
<dbReference type="InParanoid" id="A0A1S4LGW5"/>
<keyword evidence="1" id="KW-0238">DNA-binding</keyword>
<reference evidence="4" key="1">
    <citation type="submission" date="2008-03" db="EMBL/GenBank/DDBJ databases">
        <title>Annotation of Ixodes scapularis.</title>
        <authorList>
            <consortium name="Ixodes scapularis Genome Project Consortium"/>
            <person name="Caler E."/>
            <person name="Hannick L.I."/>
            <person name="Bidwell S."/>
            <person name="Joardar V."/>
            <person name="Thiagarajan M."/>
            <person name="Amedeo P."/>
            <person name="Galinsky K.J."/>
            <person name="Schobel S."/>
            <person name="Inman J."/>
            <person name="Hostetler J."/>
            <person name="Miller J."/>
            <person name="Hammond M."/>
            <person name="Megy K."/>
            <person name="Lawson D."/>
            <person name="Kodira C."/>
            <person name="Sutton G."/>
            <person name="Meyer J."/>
            <person name="Hill C.A."/>
            <person name="Birren B."/>
            <person name="Nene V."/>
            <person name="Collins F."/>
            <person name="Alarcon-Chaidez F."/>
            <person name="Wikel S."/>
            <person name="Strausberg R."/>
        </authorList>
    </citation>
    <scope>NUCLEOTIDE SEQUENCE [LARGE SCALE GENOMIC DNA]</scope>
    <source>
        <strain evidence="4">Wikel</strain>
    </source>
</reference>
<keyword evidence="4" id="KW-1185">Reference proteome</keyword>
<protein>
    <submittedName>
        <fullName evidence="3">Uncharacterized protein</fullName>
    </submittedName>
</protein>
<reference evidence="3" key="2">
    <citation type="submission" date="2020-05" db="UniProtKB">
        <authorList>
            <consortium name="EnsemblMetazoa"/>
        </authorList>
    </citation>
    <scope>IDENTIFICATION</scope>
    <source>
        <strain evidence="3">wikel</strain>
    </source>
</reference>
<keyword evidence="2" id="KW-0539">Nucleus</keyword>
<evidence type="ECO:0000256" key="1">
    <source>
        <dbReference type="ARBA" id="ARBA00023125"/>
    </source>
</evidence>
<dbReference type="GO" id="GO:0003677">
    <property type="term" value="F:DNA binding"/>
    <property type="evidence" value="ECO:0007669"/>
    <property type="project" value="UniProtKB-KW"/>
</dbReference>
<name>A0A1S4LGW5_IXOSC</name>
<sequence length="70" mass="8290">YAATIWLCPAECTLCLAWIMQKYLDEAEKDRERYTKEMEQYQQTEAYKLFTKKKHEKKTKGTGACFLATL</sequence>
<evidence type="ECO:0000313" key="4">
    <source>
        <dbReference type="Proteomes" id="UP000001555"/>
    </source>
</evidence>
<dbReference type="PANTHER" id="PTHR46040:SF3">
    <property type="entry name" value="HIGH MOBILITY GROUP PROTEIN 2"/>
    <property type="match status" value="1"/>
</dbReference>
<dbReference type="Proteomes" id="UP000001555">
    <property type="component" value="Unassembled WGS sequence"/>
</dbReference>
<keyword evidence="5" id="KW-1267">Proteomics identification</keyword>
<evidence type="ECO:0007829" key="5">
    <source>
        <dbReference type="PeptideAtlas" id="A0A1S4LGW5"/>
    </source>
</evidence>
<dbReference type="PANTHER" id="PTHR46040">
    <property type="entry name" value="HIGH MOBILITY GROUP PROTEIN 2"/>
    <property type="match status" value="1"/>
</dbReference>
<evidence type="ECO:0000313" key="3">
    <source>
        <dbReference type="EnsemblMetazoa" id="ISCW013743-PA"/>
    </source>
</evidence>
<dbReference type="InterPro" id="IPR051965">
    <property type="entry name" value="ChromReg_NeuronalGeneExpr"/>
</dbReference>
<dbReference type="EMBL" id="ABJB010397227">
    <property type="status" value="NOT_ANNOTATED_CDS"/>
    <property type="molecule type" value="Genomic_DNA"/>
</dbReference>
<organism evidence="3 4">
    <name type="scientific">Ixodes scapularis</name>
    <name type="common">Black-legged tick</name>
    <name type="synonym">Deer tick</name>
    <dbReference type="NCBI Taxonomy" id="6945"/>
    <lineage>
        <taxon>Eukaryota</taxon>
        <taxon>Metazoa</taxon>
        <taxon>Ecdysozoa</taxon>
        <taxon>Arthropoda</taxon>
        <taxon>Chelicerata</taxon>
        <taxon>Arachnida</taxon>
        <taxon>Acari</taxon>
        <taxon>Parasitiformes</taxon>
        <taxon>Ixodida</taxon>
        <taxon>Ixodoidea</taxon>
        <taxon>Ixodidae</taxon>
        <taxon>Ixodinae</taxon>
        <taxon>Ixodes</taxon>
    </lineage>
</organism>
<dbReference type="AlphaFoldDB" id="A0A1S4LGW5"/>